<reference evidence="2 3" key="1">
    <citation type="submission" date="2021-12" db="EMBL/GenBank/DDBJ databases">
        <title>Discovery of the Pendulisporaceae a myxobacterial family with distinct sporulation behavior and unique specialized metabolism.</title>
        <authorList>
            <person name="Garcia R."/>
            <person name="Popoff A."/>
            <person name="Bader C.D."/>
            <person name="Loehr J."/>
            <person name="Walesch S."/>
            <person name="Walt C."/>
            <person name="Boldt J."/>
            <person name="Bunk B."/>
            <person name="Haeckl F.J.F.P.J."/>
            <person name="Gunesch A.P."/>
            <person name="Birkelbach J."/>
            <person name="Nuebel U."/>
            <person name="Pietschmann T."/>
            <person name="Bach T."/>
            <person name="Mueller R."/>
        </authorList>
    </citation>
    <scope>NUCLEOTIDE SEQUENCE [LARGE SCALE GENOMIC DNA]</scope>
    <source>
        <strain evidence="2 3">MSr12523</strain>
    </source>
</reference>
<sequence length="113" mass="13188">MLSPLEVVQRQFDAYNRRNLEDFLANFSENIKVFRPPSPEPAIVGKRQLAEFYAKERFNRDALRAELVSRTVLGNKVFDFERIWGVRETPFEMMAVFEVQDGAIQTIWGFVAD</sequence>
<name>A0ABZ2K683_9BACT</name>
<evidence type="ECO:0000313" key="3">
    <source>
        <dbReference type="Proteomes" id="UP001379533"/>
    </source>
</evidence>
<organism evidence="2 3">
    <name type="scientific">Pendulispora brunnea</name>
    <dbReference type="NCBI Taxonomy" id="2905690"/>
    <lineage>
        <taxon>Bacteria</taxon>
        <taxon>Pseudomonadati</taxon>
        <taxon>Myxococcota</taxon>
        <taxon>Myxococcia</taxon>
        <taxon>Myxococcales</taxon>
        <taxon>Sorangiineae</taxon>
        <taxon>Pendulisporaceae</taxon>
        <taxon>Pendulispora</taxon>
    </lineage>
</organism>
<evidence type="ECO:0000259" key="1">
    <source>
        <dbReference type="Pfam" id="PF12680"/>
    </source>
</evidence>
<accession>A0ABZ2K683</accession>
<dbReference type="Pfam" id="PF12680">
    <property type="entry name" value="SnoaL_2"/>
    <property type="match status" value="1"/>
</dbReference>
<proteinExistence type="predicted"/>
<keyword evidence="3" id="KW-1185">Reference proteome</keyword>
<dbReference type="Proteomes" id="UP001379533">
    <property type="component" value="Chromosome"/>
</dbReference>
<dbReference type="SUPFAM" id="SSF54427">
    <property type="entry name" value="NTF2-like"/>
    <property type="match status" value="1"/>
</dbReference>
<evidence type="ECO:0000313" key="2">
    <source>
        <dbReference type="EMBL" id="WXA92873.1"/>
    </source>
</evidence>
<gene>
    <name evidence="2" type="ORF">LZC95_41300</name>
</gene>
<feature type="domain" description="SnoaL-like" evidence="1">
    <location>
        <begin position="8"/>
        <end position="104"/>
    </location>
</feature>
<dbReference type="EMBL" id="CP089982">
    <property type="protein sequence ID" value="WXA92873.1"/>
    <property type="molecule type" value="Genomic_DNA"/>
</dbReference>
<dbReference type="Gene3D" id="3.10.450.50">
    <property type="match status" value="1"/>
</dbReference>
<dbReference type="RefSeq" id="WP_394843472.1">
    <property type="nucleotide sequence ID" value="NZ_CP089982.1"/>
</dbReference>
<dbReference type="InterPro" id="IPR037401">
    <property type="entry name" value="SnoaL-like"/>
</dbReference>
<dbReference type="InterPro" id="IPR032710">
    <property type="entry name" value="NTF2-like_dom_sf"/>
</dbReference>
<protein>
    <submittedName>
        <fullName evidence="2">Nuclear transport factor 2 family protein</fullName>
    </submittedName>
</protein>